<evidence type="ECO:0000313" key="3">
    <source>
        <dbReference type="Proteomes" id="UP000325787"/>
    </source>
</evidence>
<feature type="region of interest" description="Disordered" evidence="1">
    <location>
        <begin position="1"/>
        <end position="65"/>
    </location>
</feature>
<proteinExistence type="predicted"/>
<feature type="compositionally biased region" description="Low complexity" evidence="1">
    <location>
        <begin position="56"/>
        <end position="65"/>
    </location>
</feature>
<feature type="compositionally biased region" description="Low complexity" evidence="1">
    <location>
        <begin position="22"/>
        <end position="35"/>
    </location>
</feature>
<name>A0A5Q0GWZ0_SACSY</name>
<feature type="compositionally biased region" description="Basic and acidic residues" evidence="1">
    <location>
        <begin position="37"/>
        <end position="47"/>
    </location>
</feature>
<organism evidence="2 3">
    <name type="scientific">Saccharothrix syringae</name>
    <name type="common">Nocardiopsis syringae</name>
    <dbReference type="NCBI Taxonomy" id="103733"/>
    <lineage>
        <taxon>Bacteria</taxon>
        <taxon>Bacillati</taxon>
        <taxon>Actinomycetota</taxon>
        <taxon>Actinomycetes</taxon>
        <taxon>Pseudonocardiales</taxon>
        <taxon>Pseudonocardiaceae</taxon>
        <taxon>Saccharothrix</taxon>
    </lineage>
</organism>
<gene>
    <name evidence="2" type="ORF">EKG83_10600</name>
</gene>
<sequence>MRPGGPGRRGGVGVPGGGADGVGRVVPPRPGAAGRRPGRDPRGDARAQVRRGGAGRSRPPRGAGG</sequence>
<keyword evidence="3" id="KW-1185">Reference proteome</keyword>
<evidence type="ECO:0000256" key="1">
    <source>
        <dbReference type="SAM" id="MobiDB-lite"/>
    </source>
</evidence>
<accession>A0A5Q0GWZ0</accession>
<dbReference type="EMBL" id="CP034550">
    <property type="protein sequence ID" value="QFZ17872.1"/>
    <property type="molecule type" value="Genomic_DNA"/>
</dbReference>
<feature type="compositionally biased region" description="Gly residues" evidence="1">
    <location>
        <begin position="1"/>
        <end position="21"/>
    </location>
</feature>
<evidence type="ECO:0000313" key="2">
    <source>
        <dbReference type="EMBL" id="QFZ17872.1"/>
    </source>
</evidence>
<reference evidence="3" key="1">
    <citation type="journal article" date="2021" name="Curr. Microbiol.">
        <title>Complete genome of nocamycin-producing strain Saccharothrix syringae NRRL B-16468 reveals the biosynthetic potential for secondary metabolites.</title>
        <authorList>
            <person name="Mo X."/>
            <person name="Yang S."/>
        </authorList>
    </citation>
    <scope>NUCLEOTIDE SEQUENCE [LARGE SCALE GENOMIC DNA]</scope>
    <source>
        <strain evidence="3">ATCC 51364 / DSM 43886 / JCM 6844 / KCTC 9398 / NBRC 14523 / NRRL B-16468 / INA 2240</strain>
    </source>
</reference>
<dbReference type="AlphaFoldDB" id="A0A5Q0GWZ0"/>
<dbReference type="Proteomes" id="UP000325787">
    <property type="component" value="Chromosome"/>
</dbReference>
<protein>
    <submittedName>
        <fullName evidence="2">Uncharacterized protein</fullName>
    </submittedName>
</protein>
<dbReference type="KEGG" id="ssyi:EKG83_10600"/>